<evidence type="ECO:0000313" key="3">
    <source>
        <dbReference type="Proteomes" id="UP000053398"/>
    </source>
</evidence>
<organism evidence="2 3">
    <name type="scientific">Streptomyces corchorusii</name>
    <name type="common">Streptomyces chibaensis</name>
    <dbReference type="NCBI Taxonomy" id="1903"/>
    <lineage>
        <taxon>Bacteria</taxon>
        <taxon>Bacillati</taxon>
        <taxon>Actinomycetota</taxon>
        <taxon>Actinomycetes</taxon>
        <taxon>Kitasatosporales</taxon>
        <taxon>Streptomycetaceae</taxon>
        <taxon>Streptomyces</taxon>
    </lineage>
</organism>
<feature type="chain" id="PRO_5007103698" description="Peptidase inhibitor" evidence="1">
    <location>
        <begin position="28"/>
        <end position="123"/>
    </location>
</feature>
<dbReference type="AlphaFoldDB" id="A0A101QDK5"/>
<gene>
    <name evidence="2" type="ORF">AQJ11_14605</name>
</gene>
<feature type="signal peptide" evidence="1">
    <location>
        <begin position="1"/>
        <end position="27"/>
    </location>
</feature>
<name>A0A101QDK5_STRCK</name>
<protein>
    <recommendedName>
        <fullName evidence="4">Peptidase inhibitor</fullName>
    </recommendedName>
</protein>
<proteinExistence type="predicted"/>
<reference evidence="2 3" key="1">
    <citation type="submission" date="2015-10" db="EMBL/GenBank/DDBJ databases">
        <title>Draft genome sequence of Streptomyces corchorusii DSM 40340, type strain for the species Streptomyces corchorusii.</title>
        <authorList>
            <person name="Ruckert C."/>
            <person name="Winkler A."/>
            <person name="Kalinowski J."/>
            <person name="Kampfer P."/>
            <person name="Glaeser S."/>
        </authorList>
    </citation>
    <scope>NUCLEOTIDE SEQUENCE [LARGE SCALE GENOMIC DNA]</scope>
    <source>
        <strain evidence="2 3">DSM 40340</strain>
    </source>
</reference>
<evidence type="ECO:0008006" key="4">
    <source>
        <dbReference type="Google" id="ProtNLM"/>
    </source>
</evidence>
<accession>A0A101QDK5</accession>
<keyword evidence="3" id="KW-1185">Reference proteome</keyword>
<dbReference type="Proteomes" id="UP000053398">
    <property type="component" value="Unassembled WGS sequence"/>
</dbReference>
<sequence length="123" mass="13117">MNKISRGLAVAVTAAASVVALSGAAQARPAAGDWNGCPYGAVCIWGQDRNPYLDPHPTNVYWSYGAHNLSNQYGDHYVFNNQYGGASMSLCTGYNGAGCHLALLEQEIGSFNLTPYNSVTLNR</sequence>
<keyword evidence="1" id="KW-0732">Signal</keyword>
<dbReference type="RefSeq" id="WP_014670517.1">
    <property type="nucleotide sequence ID" value="NZ_KQ948355.1"/>
</dbReference>
<evidence type="ECO:0000313" key="2">
    <source>
        <dbReference type="EMBL" id="KUN27840.1"/>
    </source>
</evidence>
<evidence type="ECO:0000256" key="1">
    <source>
        <dbReference type="SAM" id="SignalP"/>
    </source>
</evidence>
<dbReference type="EMBL" id="LMWP01000016">
    <property type="protein sequence ID" value="KUN27840.1"/>
    <property type="molecule type" value="Genomic_DNA"/>
</dbReference>
<comment type="caution">
    <text evidence="2">The sequence shown here is derived from an EMBL/GenBank/DDBJ whole genome shotgun (WGS) entry which is preliminary data.</text>
</comment>